<dbReference type="GO" id="GO:0003677">
    <property type="term" value="F:DNA binding"/>
    <property type="evidence" value="ECO:0007669"/>
    <property type="project" value="UniProtKB-UniRule"/>
</dbReference>
<feature type="compositionally biased region" description="Basic and acidic residues" evidence="7">
    <location>
        <begin position="824"/>
        <end position="835"/>
    </location>
</feature>
<evidence type="ECO:0000313" key="9">
    <source>
        <dbReference type="EMBL" id="ACO34218.1"/>
    </source>
</evidence>
<evidence type="ECO:0000256" key="3">
    <source>
        <dbReference type="ARBA" id="ARBA00022840"/>
    </source>
</evidence>
<feature type="region of interest" description="Disordered" evidence="7">
    <location>
        <begin position="824"/>
        <end position="844"/>
    </location>
</feature>
<dbReference type="NCBIfam" id="TIGR02168">
    <property type="entry name" value="SMC_prok_B"/>
    <property type="match status" value="1"/>
</dbReference>
<keyword evidence="10" id="KW-1185">Reference proteome</keyword>
<dbReference type="HAMAP" id="MF_01894">
    <property type="entry name" value="Smc_prok"/>
    <property type="match status" value="1"/>
</dbReference>
<keyword evidence="3 6" id="KW-0067">ATP-binding</keyword>
<keyword evidence="1 6" id="KW-0963">Cytoplasm</keyword>
<keyword evidence="4 6" id="KW-0175">Coiled coil</keyword>
<dbReference type="SUPFAM" id="SSF75553">
    <property type="entry name" value="Smc hinge domain"/>
    <property type="match status" value="1"/>
</dbReference>
<comment type="function">
    <text evidence="6">Required for chromosome condensation and partitioning.</text>
</comment>
<dbReference type="Gene3D" id="3.40.50.300">
    <property type="entry name" value="P-loop containing nucleotide triphosphate hydrolases"/>
    <property type="match status" value="3"/>
</dbReference>
<dbReference type="InterPro" id="IPR010935">
    <property type="entry name" value="SMC_hinge"/>
</dbReference>
<dbReference type="HOGENOM" id="CLU_001042_2_2_0"/>
<dbReference type="InterPro" id="IPR011890">
    <property type="entry name" value="SMC_prok"/>
</dbReference>
<evidence type="ECO:0000256" key="4">
    <source>
        <dbReference type="ARBA" id="ARBA00023054"/>
    </source>
</evidence>
<dbReference type="SUPFAM" id="SSF52540">
    <property type="entry name" value="P-loop containing nucleoside triphosphate hydrolases"/>
    <property type="match status" value="1"/>
</dbReference>
<comment type="subcellular location">
    <subcellularLocation>
        <location evidence="6">Cytoplasm</location>
    </subcellularLocation>
</comment>
<feature type="domain" description="SMC hinge" evidence="8">
    <location>
        <begin position="623"/>
        <end position="748"/>
    </location>
</feature>
<dbReference type="Pfam" id="PF02463">
    <property type="entry name" value="SMC_N"/>
    <property type="match status" value="2"/>
</dbReference>
<evidence type="ECO:0000256" key="7">
    <source>
        <dbReference type="SAM" id="MobiDB-lite"/>
    </source>
</evidence>
<feature type="compositionally biased region" description="Low complexity" evidence="7">
    <location>
        <begin position="455"/>
        <end position="465"/>
    </location>
</feature>
<dbReference type="GO" id="GO:0005524">
    <property type="term" value="F:ATP binding"/>
    <property type="evidence" value="ECO:0007669"/>
    <property type="project" value="UniProtKB-UniRule"/>
</dbReference>
<dbReference type="GO" id="GO:0030261">
    <property type="term" value="P:chromosome condensation"/>
    <property type="evidence" value="ECO:0007669"/>
    <property type="project" value="InterPro"/>
</dbReference>
<organism evidence="9 10">
    <name type="scientific">Acidobacterium capsulatum (strain ATCC 51196 / DSM 11244 / BCRC 80197 / JCM 7670 / NBRC 15755 / NCIMB 13165 / 161)</name>
    <dbReference type="NCBI Taxonomy" id="240015"/>
    <lineage>
        <taxon>Bacteria</taxon>
        <taxon>Pseudomonadati</taxon>
        <taxon>Acidobacteriota</taxon>
        <taxon>Terriglobia</taxon>
        <taxon>Terriglobales</taxon>
        <taxon>Acidobacteriaceae</taxon>
        <taxon>Acidobacterium</taxon>
    </lineage>
</organism>
<feature type="coiled-coil region" evidence="6">
    <location>
        <begin position="267"/>
        <end position="368"/>
    </location>
</feature>
<dbReference type="RefSeq" id="WP_015895869.1">
    <property type="nucleotide sequence ID" value="NC_012483.1"/>
</dbReference>
<dbReference type="eggNOG" id="COG1196">
    <property type="taxonomic scope" value="Bacteria"/>
</dbReference>
<dbReference type="PANTHER" id="PTHR43977">
    <property type="entry name" value="STRUCTURAL MAINTENANCE OF CHROMOSOMES PROTEIN 3"/>
    <property type="match status" value="1"/>
</dbReference>
<protein>
    <recommendedName>
        <fullName evidence="6">Chromosome partition protein Smc</fullName>
    </recommendedName>
</protein>
<evidence type="ECO:0000259" key="8">
    <source>
        <dbReference type="SMART" id="SM00968"/>
    </source>
</evidence>
<dbReference type="STRING" id="240015.ACP_0696"/>
<gene>
    <name evidence="6 9" type="primary">smc</name>
    <name evidence="9" type="ordered locus">ACP_0696</name>
</gene>
<dbReference type="GO" id="GO:0007059">
    <property type="term" value="P:chromosome segregation"/>
    <property type="evidence" value="ECO:0007669"/>
    <property type="project" value="UniProtKB-UniRule"/>
</dbReference>
<feature type="region of interest" description="Disordered" evidence="7">
    <location>
        <begin position="148"/>
        <end position="170"/>
    </location>
</feature>
<dbReference type="Gene3D" id="1.20.1060.20">
    <property type="match status" value="1"/>
</dbReference>
<evidence type="ECO:0000256" key="5">
    <source>
        <dbReference type="ARBA" id="ARBA00023125"/>
    </source>
</evidence>
<reference evidence="9 10" key="1">
    <citation type="journal article" date="2009" name="Appl. Environ. Microbiol.">
        <title>Three genomes from the phylum Acidobacteria provide insight into the lifestyles of these microorganisms in soils.</title>
        <authorList>
            <person name="Ward N.L."/>
            <person name="Challacombe J.F."/>
            <person name="Janssen P.H."/>
            <person name="Henrissat B."/>
            <person name="Coutinho P.M."/>
            <person name="Wu M."/>
            <person name="Xie G."/>
            <person name="Haft D.H."/>
            <person name="Sait M."/>
            <person name="Badger J."/>
            <person name="Barabote R.D."/>
            <person name="Bradley B."/>
            <person name="Brettin T.S."/>
            <person name="Brinkac L.M."/>
            <person name="Bruce D."/>
            <person name="Creasy T."/>
            <person name="Daugherty S.C."/>
            <person name="Davidsen T.M."/>
            <person name="DeBoy R.T."/>
            <person name="Detter J.C."/>
            <person name="Dodson R.J."/>
            <person name="Durkin A.S."/>
            <person name="Ganapathy A."/>
            <person name="Gwinn-Giglio M."/>
            <person name="Han C.S."/>
            <person name="Khouri H."/>
            <person name="Kiss H."/>
            <person name="Kothari S.P."/>
            <person name="Madupu R."/>
            <person name="Nelson K.E."/>
            <person name="Nelson W.C."/>
            <person name="Paulsen I."/>
            <person name="Penn K."/>
            <person name="Ren Q."/>
            <person name="Rosovitz M.J."/>
            <person name="Selengut J.D."/>
            <person name="Shrivastava S."/>
            <person name="Sullivan S.A."/>
            <person name="Tapia R."/>
            <person name="Thompson L.S."/>
            <person name="Watkins K.L."/>
            <person name="Yang Q."/>
            <person name="Yu C."/>
            <person name="Zafar N."/>
            <person name="Zhou L."/>
            <person name="Kuske C.R."/>
        </authorList>
    </citation>
    <scope>NUCLEOTIDE SEQUENCE [LARGE SCALE GENOMIC DNA]</scope>
    <source>
        <strain evidence="10">ATCC 51196 / DSM 11244 / BCRC 80197 / JCM 7670 / NBRC 15755 / NCIMB 13165 / 161</strain>
    </source>
</reference>
<dbReference type="InParanoid" id="C1F1T5"/>
<keyword evidence="5 6" id="KW-0238">DNA-binding</keyword>
<dbReference type="GO" id="GO:0007062">
    <property type="term" value="P:sister chromatid cohesion"/>
    <property type="evidence" value="ECO:0007669"/>
    <property type="project" value="InterPro"/>
</dbReference>
<dbReference type="Gene3D" id="3.30.70.1620">
    <property type="match status" value="1"/>
</dbReference>
<comment type="subunit">
    <text evidence="6">Homodimer.</text>
</comment>
<accession>C1F1T5</accession>
<feature type="binding site" evidence="6">
    <location>
        <begin position="34"/>
        <end position="41"/>
    </location>
    <ligand>
        <name>ATP</name>
        <dbReference type="ChEBI" id="CHEBI:30616"/>
    </ligand>
</feature>
<dbReference type="Proteomes" id="UP000002207">
    <property type="component" value="Chromosome"/>
</dbReference>
<feature type="region of interest" description="Disordered" evidence="7">
    <location>
        <begin position="382"/>
        <end position="473"/>
    </location>
</feature>
<comment type="domain">
    <text evidence="6">Contains large globular domains required for ATP hydrolysis at each terminus and a third globular domain forming a flexible hinge near the middle of the molecule. These domains are separated by coiled-coil structures.</text>
</comment>
<dbReference type="EMBL" id="CP001472">
    <property type="protein sequence ID" value="ACO34218.1"/>
    <property type="molecule type" value="Genomic_DNA"/>
</dbReference>
<dbReference type="SMART" id="SM00968">
    <property type="entry name" value="SMC_hinge"/>
    <property type="match status" value="1"/>
</dbReference>
<feature type="compositionally biased region" description="Low complexity" evidence="7">
    <location>
        <begin position="384"/>
        <end position="394"/>
    </location>
</feature>
<dbReference type="Gene3D" id="1.10.287.1490">
    <property type="match status" value="2"/>
</dbReference>
<dbReference type="OrthoDB" id="9808768at2"/>
<evidence type="ECO:0000256" key="6">
    <source>
        <dbReference type="HAMAP-Rule" id="MF_01894"/>
    </source>
</evidence>
<feature type="compositionally biased region" description="Low complexity" evidence="7">
    <location>
        <begin position="423"/>
        <end position="435"/>
    </location>
</feature>
<dbReference type="InterPro" id="IPR003395">
    <property type="entry name" value="RecF/RecN/SMC_N"/>
</dbReference>
<evidence type="ECO:0000256" key="2">
    <source>
        <dbReference type="ARBA" id="ARBA00022741"/>
    </source>
</evidence>
<dbReference type="InterPro" id="IPR027417">
    <property type="entry name" value="P-loop_NTPase"/>
</dbReference>
<dbReference type="GO" id="GO:0016887">
    <property type="term" value="F:ATP hydrolysis activity"/>
    <property type="evidence" value="ECO:0007669"/>
    <property type="project" value="InterPro"/>
</dbReference>
<dbReference type="GO" id="GO:0006260">
    <property type="term" value="P:DNA replication"/>
    <property type="evidence" value="ECO:0007669"/>
    <property type="project" value="UniProtKB-UniRule"/>
</dbReference>
<dbReference type="PIRSF" id="PIRSF005719">
    <property type="entry name" value="SMC"/>
    <property type="match status" value="1"/>
</dbReference>
<dbReference type="KEGG" id="aca:ACP_0696"/>
<proteinExistence type="inferred from homology"/>
<feature type="compositionally biased region" description="Basic and acidic residues" evidence="7">
    <location>
        <begin position="396"/>
        <end position="422"/>
    </location>
</feature>
<dbReference type="GO" id="GO:0005737">
    <property type="term" value="C:cytoplasm"/>
    <property type="evidence" value="ECO:0007669"/>
    <property type="project" value="UniProtKB-SubCell"/>
</dbReference>
<dbReference type="CDD" id="cd03278">
    <property type="entry name" value="ABC_SMC_barmotin"/>
    <property type="match status" value="1"/>
</dbReference>
<sequence>MLKLKKIQILGFKSFCDRTEVALPGNGIAVVVGPNGCGKSNILDGVTWVLGEQSAKTLRGGKMEDVIFAGTRSRKPLGMAEVSITLIDPEAYQGPLLDEPEISVENELPKDWDEDALRAESAAEVEEIISESQPGQVIEAAGANPAAEAGAAQAESQAAQATEGVPEAAAAQEGGAVPAVVLKIRRRKFQRVPQQGEIVVTRRLFRTGESEYLLNGKLCRLRDIQDIFMGTGLGPESYAIIGQERIGQLLSSKPHDRRAIIEEAAGITRFKTKKRLAELRLEQAKQNLARVNDIFEEVTRQMASLKRQAAKAERYGALRDELRGRLRVVLASKLAQMDAEQAGLQQEIQETTASIDERSAKVEELDQQHAAGLSQGYALDEQAKAAQQQASQSAVELERTTTREQANRERLQELERRGEQAKAEQQQARQQLEATAAEREAQRGFLQNAEEEAASFRAQAQASQQKMRDASQAVSAAEQKIEAGRRQAGQLLNQLNVVRNQSAQAEESLAALDREAARLEAEMATAKRDLENLGAERGQLSMRFESITETLQRLEQEIGAARAEIAQKRTEEMEARRKGDQLRSERATLVGRKNSIESLIRDHSYSTETVRKLFRANTLGEGLKPVGTLADFLEVQDQYENVVDEFLRDELNYVVVKSWDAANEGMRVLKTDVDGRATFLVHPEDSQALFSFAATENAQATVAERAGVVPLKDCIRVLNGFGRSLEVILPKLRDGYVAPDTETARSLALEHPRAFFLAPSGECFHNLTVTGGRSRSGGPLALKRDLREVSEKLAAVEKDLGQAEVTAAELSKLLGDLTRSLEVKSEERRQAERESAQQGAALRQMDSEIQRLDRRVQDWNLQSSRNKDARTAKQSFLEEKREEISRLEEQHRAAEASIAEGQAAVAELRATREGAQQDAARLSAELAGHEERRRGAEAAFGRIDRLHGDLERRLQQMEQQMAAAAAEQQQRQQENEQLAVRREELSNTRTEAMKQVAELTQQAATLRSELAQVEQSLKTLRAENNALREKLTAATAREARCSADKQHLEETCMQDLGMEASALRAEEGIAPLEGEALQAEDEACRGLKQKLESMGPVNMMALEEYRETEQRHAFLETQRKDLVDSIENTRATIKEIDEISFTKFNEAFARINENFSATFTRLFGGGQAFMRLTDEENTLDSGVDIVAQPPGKKLQNVFLLSGGEKALTVLALLMGIFQYQPSPFCVLDEVDAPLDETNVGRLADLLRSMSVDTQFVMVTHSKRMMTAADMIYGVTMQEQGVSKVVSVRMGGQERPAMARRATA</sequence>
<comment type="similarity">
    <text evidence="6">Belongs to the SMC family.</text>
</comment>
<evidence type="ECO:0000313" key="10">
    <source>
        <dbReference type="Proteomes" id="UP000002207"/>
    </source>
</evidence>
<keyword evidence="2 6" id="KW-0547">Nucleotide-binding</keyword>
<comment type="caution">
    <text evidence="6">Lacks conserved residue(s) required for the propagation of feature annotation.</text>
</comment>
<dbReference type="InterPro" id="IPR036277">
    <property type="entry name" value="SMC_hinge_sf"/>
</dbReference>
<name>C1F1T5_ACIC5</name>
<dbReference type="Pfam" id="PF06470">
    <property type="entry name" value="SMC_hinge"/>
    <property type="match status" value="1"/>
</dbReference>
<evidence type="ECO:0000256" key="1">
    <source>
        <dbReference type="ARBA" id="ARBA00022490"/>
    </source>
</evidence>
<dbReference type="GO" id="GO:0005694">
    <property type="term" value="C:chromosome"/>
    <property type="evidence" value="ECO:0007669"/>
    <property type="project" value="InterPro"/>
</dbReference>
<dbReference type="InterPro" id="IPR024704">
    <property type="entry name" value="SMC"/>
</dbReference>